<organism evidence="2 3">
    <name type="scientific">Koribacter versatilis (strain Ellin345)</name>
    <dbReference type="NCBI Taxonomy" id="204669"/>
    <lineage>
        <taxon>Bacteria</taxon>
        <taxon>Pseudomonadati</taxon>
        <taxon>Acidobacteriota</taxon>
        <taxon>Terriglobia</taxon>
        <taxon>Terriglobales</taxon>
        <taxon>Candidatus Korobacteraceae</taxon>
        <taxon>Candidatus Korobacter</taxon>
    </lineage>
</organism>
<dbReference type="KEGG" id="aba:Acid345_3698"/>
<dbReference type="HOGENOM" id="CLU_2465006_0_0_0"/>
<evidence type="ECO:0000313" key="3">
    <source>
        <dbReference type="Proteomes" id="UP000002432"/>
    </source>
</evidence>
<keyword evidence="1" id="KW-1133">Transmembrane helix</keyword>
<feature type="transmembrane region" description="Helical" evidence="1">
    <location>
        <begin position="52"/>
        <end position="71"/>
    </location>
</feature>
<keyword evidence="1" id="KW-0472">Membrane</keyword>
<protein>
    <submittedName>
        <fullName evidence="2">Uncharacterized protein</fullName>
    </submittedName>
</protein>
<evidence type="ECO:0000313" key="2">
    <source>
        <dbReference type="EMBL" id="ABF42699.1"/>
    </source>
</evidence>
<accession>Q1IKA1</accession>
<dbReference type="Proteomes" id="UP000002432">
    <property type="component" value="Chromosome"/>
</dbReference>
<feature type="transmembrane region" description="Helical" evidence="1">
    <location>
        <begin position="21"/>
        <end position="40"/>
    </location>
</feature>
<evidence type="ECO:0000256" key="1">
    <source>
        <dbReference type="SAM" id="Phobius"/>
    </source>
</evidence>
<dbReference type="EnsemblBacteria" id="ABF42699">
    <property type="protein sequence ID" value="ABF42699"/>
    <property type="gene ID" value="Acid345_3698"/>
</dbReference>
<keyword evidence="3" id="KW-1185">Reference proteome</keyword>
<reference evidence="2 3" key="1">
    <citation type="journal article" date="2009" name="Appl. Environ. Microbiol.">
        <title>Three genomes from the phylum Acidobacteria provide insight into the lifestyles of these microorganisms in soils.</title>
        <authorList>
            <person name="Ward N.L."/>
            <person name="Challacombe J.F."/>
            <person name="Janssen P.H."/>
            <person name="Henrissat B."/>
            <person name="Coutinho P.M."/>
            <person name="Wu M."/>
            <person name="Xie G."/>
            <person name="Haft D.H."/>
            <person name="Sait M."/>
            <person name="Badger J."/>
            <person name="Barabote R.D."/>
            <person name="Bradley B."/>
            <person name="Brettin T.S."/>
            <person name="Brinkac L.M."/>
            <person name="Bruce D."/>
            <person name="Creasy T."/>
            <person name="Daugherty S.C."/>
            <person name="Davidsen T.M."/>
            <person name="DeBoy R.T."/>
            <person name="Detter J.C."/>
            <person name="Dodson R.J."/>
            <person name="Durkin A.S."/>
            <person name="Ganapathy A."/>
            <person name="Gwinn-Giglio M."/>
            <person name="Han C.S."/>
            <person name="Khouri H."/>
            <person name="Kiss H."/>
            <person name="Kothari S.P."/>
            <person name="Madupu R."/>
            <person name="Nelson K.E."/>
            <person name="Nelson W.C."/>
            <person name="Paulsen I."/>
            <person name="Penn K."/>
            <person name="Ren Q."/>
            <person name="Rosovitz M.J."/>
            <person name="Selengut J.D."/>
            <person name="Shrivastava S."/>
            <person name="Sullivan S.A."/>
            <person name="Tapia R."/>
            <person name="Thompson L.S."/>
            <person name="Watkins K.L."/>
            <person name="Yang Q."/>
            <person name="Yu C."/>
            <person name="Zafar N."/>
            <person name="Zhou L."/>
            <person name="Kuske C.R."/>
        </authorList>
    </citation>
    <scope>NUCLEOTIDE SEQUENCE [LARGE SCALE GENOMIC DNA]</scope>
    <source>
        <strain evidence="2 3">Ellin345</strain>
    </source>
</reference>
<dbReference type="EMBL" id="CP000360">
    <property type="protein sequence ID" value="ABF42699.1"/>
    <property type="molecule type" value="Genomic_DNA"/>
</dbReference>
<dbReference type="AlphaFoldDB" id="Q1IKA1"/>
<gene>
    <name evidence="2" type="ordered locus">Acid345_3698</name>
</gene>
<proteinExistence type="predicted"/>
<keyword evidence="1" id="KW-0812">Transmembrane</keyword>
<dbReference type="STRING" id="204669.Acid345_3698"/>
<name>Q1IKA1_KORVE</name>
<sequence length="88" mass="9786">MGFDVAHETKFQENRQLGSDLLMIGWVLLGMCGIGGIFVFQDIREGTSMWLIWNGVFGFLGLALVAIGTFFRHRVPPASKNIPSNRAM</sequence>